<protein>
    <submittedName>
        <fullName evidence="5">AraC-like DNA-binding protein</fullName>
    </submittedName>
</protein>
<dbReference type="SMART" id="SM00342">
    <property type="entry name" value="HTH_ARAC"/>
    <property type="match status" value="1"/>
</dbReference>
<name>A0ABU1YTH8_ROSSA</name>
<dbReference type="InterPro" id="IPR050204">
    <property type="entry name" value="AraC_XylS_family_regulators"/>
</dbReference>
<dbReference type="InterPro" id="IPR018060">
    <property type="entry name" value="HTH_AraC"/>
</dbReference>
<keyword evidence="2" id="KW-0238">DNA-binding</keyword>
<dbReference type="PANTHER" id="PTHR46796">
    <property type="entry name" value="HTH-TYPE TRANSCRIPTIONAL ACTIVATOR RHAS-RELATED"/>
    <property type="match status" value="1"/>
</dbReference>
<reference evidence="5 6" key="1">
    <citation type="submission" date="2023-07" db="EMBL/GenBank/DDBJ databases">
        <title>Sorghum-associated microbial communities from plants grown in Nebraska, USA.</title>
        <authorList>
            <person name="Schachtman D."/>
        </authorList>
    </citation>
    <scope>NUCLEOTIDE SEQUENCE [LARGE SCALE GENOMIC DNA]</scope>
    <source>
        <strain evidence="5 6">BE314</strain>
    </source>
</reference>
<accession>A0ABU1YTH8</accession>
<dbReference type="Gene3D" id="1.10.10.60">
    <property type="entry name" value="Homeodomain-like"/>
    <property type="match status" value="2"/>
</dbReference>
<dbReference type="PRINTS" id="PR00032">
    <property type="entry name" value="HTHARAC"/>
</dbReference>
<evidence type="ECO:0000256" key="1">
    <source>
        <dbReference type="ARBA" id="ARBA00023015"/>
    </source>
</evidence>
<dbReference type="InterPro" id="IPR020449">
    <property type="entry name" value="Tscrpt_reg_AraC-type_HTH"/>
</dbReference>
<evidence type="ECO:0000259" key="4">
    <source>
        <dbReference type="PROSITE" id="PS01124"/>
    </source>
</evidence>
<dbReference type="Pfam" id="PF12833">
    <property type="entry name" value="HTH_18"/>
    <property type="match status" value="1"/>
</dbReference>
<comment type="caution">
    <text evidence="5">The sequence shown here is derived from an EMBL/GenBank/DDBJ whole genome shotgun (WGS) entry which is preliminary data.</text>
</comment>
<evidence type="ECO:0000313" key="5">
    <source>
        <dbReference type="EMBL" id="MDR7272176.1"/>
    </source>
</evidence>
<dbReference type="PROSITE" id="PS01124">
    <property type="entry name" value="HTH_ARAC_FAMILY_2"/>
    <property type="match status" value="1"/>
</dbReference>
<keyword evidence="3" id="KW-0804">Transcription</keyword>
<dbReference type="Proteomes" id="UP001180453">
    <property type="component" value="Unassembled WGS sequence"/>
</dbReference>
<organism evidence="5 6">
    <name type="scientific">Roseateles saccharophilus</name>
    <name type="common">Pseudomonas saccharophila</name>
    <dbReference type="NCBI Taxonomy" id="304"/>
    <lineage>
        <taxon>Bacteria</taxon>
        <taxon>Pseudomonadati</taxon>
        <taxon>Pseudomonadota</taxon>
        <taxon>Betaproteobacteria</taxon>
        <taxon>Burkholderiales</taxon>
        <taxon>Sphaerotilaceae</taxon>
        <taxon>Roseateles</taxon>
    </lineage>
</organism>
<dbReference type="SUPFAM" id="SSF46689">
    <property type="entry name" value="Homeodomain-like"/>
    <property type="match status" value="2"/>
</dbReference>
<gene>
    <name evidence="5" type="ORF">J2X20_004850</name>
</gene>
<feature type="domain" description="HTH araC/xylS-type" evidence="4">
    <location>
        <begin position="180"/>
        <end position="278"/>
    </location>
</feature>
<dbReference type="PANTHER" id="PTHR46796:SF14">
    <property type="entry name" value="TRANSCRIPTIONAL REGULATORY PROTEIN"/>
    <property type="match status" value="1"/>
</dbReference>
<keyword evidence="1" id="KW-0805">Transcription regulation</keyword>
<evidence type="ECO:0000256" key="3">
    <source>
        <dbReference type="ARBA" id="ARBA00023163"/>
    </source>
</evidence>
<dbReference type="RefSeq" id="WP_310270813.1">
    <property type="nucleotide sequence ID" value="NZ_JAVDXU010000004.1"/>
</dbReference>
<dbReference type="EMBL" id="JAVDXU010000004">
    <property type="protein sequence ID" value="MDR7272176.1"/>
    <property type="molecule type" value="Genomic_DNA"/>
</dbReference>
<sequence>MPLPSDAQAERRYQPLQRGSGLRLMHCQCRAARGERAVDEEHQAFSITLVDRGQFTYRTRAGGALLSAGWLMLGNVGEGYACSHEDSDGSGDDCTVLSLSPALLEETLSALGAAGSPNRFGRACLPPLPRVAGLFHALDTGGDEGFALEEAALAIVAQVSRALTDGEAPAALPRQDERARAAAHCIETRSAEALTLEEVARVAGLSPFHLLRVFRQSIGVTPHQYLMRLRLMQGLRLLRDTRLAVTDVAYETGWADLSNFNKAFRREFGCSPRSLRRADRRQLALPA</sequence>
<proteinExistence type="predicted"/>
<evidence type="ECO:0000313" key="6">
    <source>
        <dbReference type="Proteomes" id="UP001180453"/>
    </source>
</evidence>
<evidence type="ECO:0000256" key="2">
    <source>
        <dbReference type="ARBA" id="ARBA00023125"/>
    </source>
</evidence>
<keyword evidence="6" id="KW-1185">Reference proteome</keyword>
<dbReference type="InterPro" id="IPR009057">
    <property type="entry name" value="Homeodomain-like_sf"/>
</dbReference>